<organism evidence="4 5">
    <name type="scientific">Enterococcus sulfureus ATCC 49903</name>
    <dbReference type="NCBI Taxonomy" id="1140003"/>
    <lineage>
        <taxon>Bacteria</taxon>
        <taxon>Bacillati</taxon>
        <taxon>Bacillota</taxon>
        <taxon>Bacilli</taxon>
        <taxon>Lactobacillales</taxon>
        <taxon>Enterococcaceae</taxon>
        <taxon>Enterococcus</taxon>
    </lineage>
</organism>
<proteinExistence type="predicted"/>
<dbReference type="PANTHER" id="PTHR43072:SF23">
    <property type="entry name" value="UPF0039 PROTEIN C11D3.02C"/>
    <property type="match status" value="1"/>
</dbReference>
<name>S0LDK5_9ENTE</name>
<dbReference type="Pfam" id="PF13420">
    <property type="entry name" value="Acetyltransf_4"/>
    <property type="match status" value="1"/>
</dbReference>
<comment type="caution">
    <text evidence="4">The sequence shown here is derived from an EMBL/GenBank/DDBJ whole genome shotgun (WGS) entry which is preliminary data.</text>
</comment>
<feature type="domain" description="N-acetyltransferase" evidence="3">
    <location>
        <begin position="1"/>
        <end position="162"/>
    </location>
</feature>
<evidence type="ECO:0000313" key="5">
    <source>
        <dbReference type="Proteomes" id="UP000015961"/>
    </source>
</evidence>
<dbReference type="CDD" id="cd04301">
    <property type="entry name" value="NAT_SF"/>
    <property type="match status" value="1"/>
</dbReference>
<dbReference type="OrthoDB" id="9798006at2"/>
<dbReference type="PATRIC" id="fig|1140003.3.peg.106"/>
<accession>S0LDK5</accession>
<dbReference type="AlphaFoldDB" id="S0LDK5"/>
<reference evidence="4 5" key="1">
    <citation type="submission" date="2013-03" db="EMBL/GenBank/DDBJ databases">
        <title>The Genome Sequence of Enterococcus sulfureus ATCC_49903 (PacBio/Illumina hybrid assembly).</title>
        <authorList>
            <consortium name="The Broad Institute Genomics Platform"/>
            <consortium name="The Broad Institute Genome Sequencing Center for Infectious Disease"/>
            <person name="Earl A."/>
            <person name="Russ C."/>
            <person name="Gilmore M."/>
            <person name="Surin D."/>
            <person name="Walker B."/>
            <person name="Young S."/>
            <person name="Zeng Q."/>
            <person name="Gargeya S."/>
            <person name="Fitzgerald M."/>
            <person name="Haas B."/>
            <person name="Abouelleil A."/>
            <person name="Allen A.W."/>
            <person name="Alvarado L."/>
            <person name="Arachchi H.M."/>
            <person name="Berlin A.M."/>
            <person name="Chapman S.B."/>
            <person name="Gainer-Dewar J."/>
            <person name="Goldberg J."/>
            <person name="Griggs A."/>
            <person name="Gujja S."/>
            <person name="Hansen M."/>
            <person name="Howarth C."/>
            <person name="Imamovic A."/>
            <person name="Ireland A."/>
            <person name="Larimer J."/>
            <person name="McCowan C."/>
            <person name="Murphy C."/>
            <person name="Pearson M."/>
            <person name="Poon T.W."/>
            <person name="Priest M."/>
            <person name="Roberts A."/>
            <person name="Saif S."/>
            <person name="Shea T."/>
            <person name="Sisk P."/>
            <person name="Sykes S."/>
            <person name="Wortman J."/>
            <person name="Nusbaum C."/>
            <person name="Birren B."/>
        </authorList>
    </citation>
    <scope>NUCLEOTIDE SEQUENCE [LARGE SCALE GENOMIC DNA]</scope>
    <source>
        <strain evidence="4 5">ATCC 49903</strain>
    </source>
</reference>
<dbReference type="EMBL" id="ASWO01000001">
    <property type="protein sequence ID" value="EOT87052.1"/>
    <property type="molecule type" value="Genomic_DNA"/>
</dbReference>
<dbReference type="RefSeq" id="WP_016184600.1">
    <property type="nucleotide sequence ID" value="NZ_ASWO01000001.1"/>
</dbReference>
<evidence type="ECO:0000259" key="3">
    <source>
        <dbReference type="PROSITE" id="PS51186"/>
    </source>
</evidence>
<keyword evidence="5" id="KW-1185">Reference proteome</keyword>
<keyword evidence="1" id="KW-0808">Transferase</keyword>
<evidence type="ECO:0000256" key="2">
    <source>
        <dbReference type="ARBA" id="ARBA00023315"/>
    </source>
</evidence>
<dbReference type="PROSITE" id="PS51186">
    <property type="entry name" value="GNAT"/>
    <property type="match status" value="1"/>
</dbReference>
<dbReference type="InterPro" id="IPR000182">
    <property type="entry name" value="GNAT_dom"/>
</dbReference>
<dbReference type="Proteomes" id="UP000015961">
    <property type="component" value="Unassembled WGS sequence"/>
</dbReference>
<evidence type="ECO:0000256" key="1">
    <source>
        <dbReference type="ARBA" id="ARBA00022679"/>
    </source>
</evidence>
<dbReference type="SUPFAM" id="SSF55729">
    <property type="entry name" value="Acyl-CoA N-acyltransferases (Nat)"/>
    <property type="match status" value="1"/>
</dbReference>
<protein>
    <recommendedName>
        <fullName evidence="3">N-acetyltransferase domain-containing protein</fullName>
    </recommendedName>
</protein>
<dbReference type="GO" id="GO:0016747">
    <property type="term" value="F:acyltransferase activity, transferring groups other than amino-acyl groups"/>
    <property type="evidence" value="ECO:0007669"/>
    <property type="project" value="InterPro"/>
</dbReference>
<evidence type="ECO:0000313" key="4">
    <source>
        <dbReference type="EMBL" id="EOT87052.1"/>
    </source>
</evidence>
<dbReference type="InterPro" id="IPR016181">
    <property type="entry name" value="Acyl_CoA_acyltransferase"/>
</dbReference>
<gene>
    <name evidence="4" type="ORF">I573_00107</name>
</gene>
<dbReference type="eggNOG" id="COG1247">
    <property type="taxonomic scope" value="Bacteria"/>
</dbReference>
<keyword evidence="2" id="KW-0012">Acyltransferase</keyword>
<sequence>MDIRVVTQQDIPAILAIYSHYVRETATTFEYEIPTLSEFSKRVHEITARYPYIVACEQDRVVGYAYASTYKARAAYDWSAEVSVYLAPEAIGKKIGRALYEELEHALRTQQVHQVLACITSANCSSISFHEKMGYHVVGQFQQVGYKFDQWWDITWMQKQLLTSERPADFCPFGSGGESK</sequence>
<dbReference type="PANTHER" id="PTHR43072">
    <property type="entry name" value="N-ACETYLTRANSFERASE"/>
    <property type="match status" value="1"/>
</dbReference>
<dbReference type="Gene3D" id="3.40.630.30">
    <property type="match status" value="1"/>
</dbReference>
<dbReference type="STRING" id="1140003.OMY_00108"/>